<reference evidence="10 12" key="2">
    <citation type="submission" date="2016-10" db="EMBL/GenBank/DDBJ databases">
        <authorList>
            <person name="de Groot N.N."/>
        </authorList>
    </citation>
    <scope>NUCLEOTIDE SEQUENCE [LARGE SCALE GENOMIC DNA]</scope>
    <source>
        <strain evidence="10 12">DSM 381</strain>
    </source>
</reference>
<feature type="domain" description="DUF7092" evidence="8">
    <location>
        <begin position="5"/>
        <end position="81"/>
    </location>
</feature>
<organism evidence="10 12">
    <name type="scientific">Azotobacter beijerinckii</name>
    <dbReference type="NCBI Taxonomy" id="170623"/>
    <lineage>
        <taxon>Bacteria</taxon>
        <taxon>Pseudomonadati</taxon>
        <taxon>Pseudomonadota</taxon>
        <taxon>Gammaproteobacteria</taxon>
        <taxon>Pseudomonadales</taxon>
        <taxon>Pseudomonadaceae</taxon>
        <taxon>Azotobacter</taxon>
    </lineage>
</organism>
<dbReference type="GO" id="GO:0046872">
    <property type="term" value="F:metal ion binding"/>
    <property type="evidence" value="ECO:0007669"/>
    <property type="project" value="UniProtKB-KW"/>
</dbReference>
<comment type="cofactor">
    <cofactor evidence="6">
        <name>Zn(2+)</name>
        <dbReference type="ChEBI" id="CHEBI:29105"/>
    </cofactor>
    <text evidence="6">Binds 1 zinc ion per subunit.</text>
</comment>
<reference evidence="9 11" key="1">
    <citation type="submission" date="2016-10" db="EMBL/GenBank/DDBJ databases">
        <authorList>
            <person name="Varghese N."/>
            <person name="Submissions S."/>
        </authorList>
    </citation>
    <scope>NUCLEOTIDE SEQUENCE [LARGE SCALE GENOMIC DNA]</scope>
    <source>
        <strain evidence="9 11">DSM 282</strain>
    </source>
</reference>
<dbReference type="InterPro" id="IPR055518">
    <property type="entry name" value="DUF7092"/>
</dbReference>
<dbReference type="CDD" id="cd07332">
    <property type="entry name" value="M48C_Oma1_like"/>
    <property type="match status" value="1"/>
</dbReference>
<dbReference type="Proteomes" id="UP000198861">
    <property type="component" value="Unassembled WGS sequence"/>
</dbReference>
<dbReference type="PANTHER" id="PTHR22726">
    <property type="entry name" value="METALLOENDOPEPTIDASE OMA1"/>
    <property type="match status" value="1"/>
</dbReference>
<evidence type="ECO:0000256" key="4">
    <source>
        <dbReference type="ARBA" id="ARBA00022833"/>
    </source>
</evidence>
<evidence type="ECO:0000256" key="5">
    <source>
        <dbReference type="ARBA" id="ARBA00023049"/>
    </source>
</evidence>
<dbReference type="InterPro" id="IPR051156">
    <property type="entry name" value="Mito/Outer_Membr_Metalloprot"/>
</dbReference>
<dbReference type="GO" id="GO:0004222">
    <property type="term" value="F:metalloendopeptidase activity"/>
    <property type="evidence" value="ECO:0007669"/>
    <property type="project" value="InterPro"/>
</dbReference>
<accession>A0A1I4GDE5</accession>
<keyword evidence="1 6" id="KW-0645">Protease</keyword>
<keyword evidence="5 6" id="KW-0482">Metalloprotease</keyword>
<sequence>MAASIIGTWFSGADSRPQSARLTLADGRISVCTDGMVLAGPLALAQLTVSSRLGSTPRFLRFPGGGSFETADNDGVDRLLAPLYPHHGLLHRLESSLRYVLFGLVVTVAFVWGAVRYGIPTLAEVTAFSLPPELNRQIGDGALELLDSRLFAPSTLPAAEQARLRARFAALLASAATRPLQIEFRDAARSLGANALALPSGTIVFTDQLVRLAERDEELMAVLAHEIGHLERRHALRQVLQASTLGLVAMAVTGDVSSVSSAVAAIPVLLTQLGYSRAFEHEADRYGAELLARHGIGTAHLGVMLSRLENSRDCVRHGDCESSAGGWQDYLSTHPPTAERLRLLDAH</sequence>
<dbReference type="EMBL" id="FOSX01000087">
    <property type="protein sequence ID" value="SFL28055.1"/>
    <property type="molecule type" value="Genomic_DNA"/>
</dbReference>
<proteinExistence type="inferred from homology"/>
<keyword evidence="4 6" id="KW-0862">Zinc</keyword>
<dbReference type="Gene3D" id="3.30.2010.10">
    <property type="entry name" value="Metalloproteases ('zincins'), catalytic domain"/>
    <property type="match status" value="1"/>
</dbReference>
<evidence type="ECO:0000259" key="7">
    <source>
        <dbReference type="Pfam" id="PF01435"/>
    </source>
</evidence>
<dbReference type="GO" id="GO:0016020">
    <property type="term" value="C:membrane"/>
    <property type="evidence" value="ECO:0007669"/>
    <property type="project" value="TreeGrafter"/>
</dbReference>
<evidence type="ECO:0000313" key="11">
    <source>
        <dbReference type="Proteomes" id="UP000198861"/>
    </source>
</evidence>
<evidence type="ECO:0000313" key="12">
    <source>
        <dbReference type="Proteomes" id="UP000199579"/>
    </source>
</evidence>
<evidence type="ECO:0000256" key="3">
    <source>
        <dbReference type="ARBA" id="ARBA00022801"/>
    </source>
</evidence>
<evidence type="ECO:0000313" key="10">
    <source>
        <dbReference type="EMBL" id="SFL28055.1"/>
    </source>
</evidence>
<dbReference type="GO" id="GO:0051603">
    <property type="term" value="P:proteolysis involved in protein catabolic process"/>
    <property type="evidence" value="ECO:0007669"/>
    <property type="project" value="TreeGrafter"/>
</dbReference>
<dbReference type="RefSeq" id="WP_090942954.1">
    <property type="nucleotide sequence ID" value="NZ_FOKJ01000087.1"/>
</dbReference>
<evidence type="ECO:0000256" key="2">
    <source>
        <dbReference type="ARBA" id="ARBA00022723"/>
    </source>
</evidence>
<evidence type="ECO:0000256" key="1">
    <source>
        <dbReference type="ARBA" id="ARBA00022670"/>
    </source>
</evidence>
<keyword evidence="3 6" id="KW-0378">Hydrolase</keyword>
<feature type="domain" description="Peptidase M48" evidence="7">
    <location>
        <begin position="159"/>
        <end position="345"/>
    </location>
</feature>
<dbReference type="Pfam" id="PF23368">
    <property type="entry name" value="DUF7092"/>
    <property type="match status" value="1"/>
</dbReference>
<evidence type="ECO:0000313" key="9">
    <source>
        <dbReference type="EMBL" id="SFB56415.1"/>
    </source>
</evidence>
<dbReference type="EMBL" id="FOKJ01000087">
    <property type="protein sequence ID" value="SFB56415.1"/>
    <property type="molecule type" value="Genomic_DNA"/>
</dbReference>
<gene>
    <name evidence="9" type="ORF">SAMN04244571_03834</name>
    <name evidence="10" type="ORF">SAMN04244574_03790</name>
</gene>
<keyword evidence="2" id="KW-0479">Metal-binding</keyword>
<dbReference type="Proteomes" id="UP000199579">
    <property type="component" value="Unassembled WGS sequence"/>
</dbReference>
<name>A0A1I4GDE5_9GAMM</name>
<evidence type="ECO:0000256" key="6">
    <source>
        <dbReference type="RuleBase" id="RU003983"/>
    </source>
</evidence>
<comment type="similarity">
    <text evidence="6">Belongs to the peptidase M48 family.</text>
</comment>
<dbReference type="AlphaFoldDB" id="A0A1I4GDE5"/>
<evidence type="ECO:0000259" key="8">
    <source>
        <dbReference type="Pfam" id="PF23368"/>
    </source>
</evidence>
<dbReference type="InterPro" id="IPR001915">
    <property type="entry name" value="Peptidase_M48"/>
</dbReference>
<protein>
    <submittedName>
        <fullName evidence="10">Peptidase family M48</fullName>
    </submittedName>
</protein>
<keyword evidence="11" id="KW-1185">Reference proteome</keyword>
<dbReference type="Pfam" id="PF01435">
    <property type="entry name" value="Peptidase_M48"/>
    <property type="match status" value="1"/>
</dbReference>
<dbReference type="PANTHER" id="PTHR22726:SF1">
    <property type="entry name" value="METALLOENDOPEPTIDASE OMA1, MITOCHONDRIAL"/>
    <property type="match status" value="1"/>
</dbReference>